<sequence>MNTKARIELLKDKIISDDFLKGRGLGNEIPFWIFDYPPEDEHLIRDSIRRIEEIMKSHSIIFIEIDLYELCLEIIESKIKPEKIIEFEKNKGSDELLNKLRIILKPETVKNAIGKRIKDSGNIEVVFLTGIGKAWPMIRSHSILNNLQTLLGNTPLLAFYPGVYSNTELSLFGKFKDANYYRAFRIVNE</sequence>
<name>A0AAF0JML4_9EURY</name>
<proteinExistence type="predicted"/>
<dbReference type="Proteomes" id="UP001218895">
    <property type="component" value="Chromosome"/>
</dbReference>
<protein>
    <submittedName>
        <fullName evidence="1">DUF1788 domain-containing protein</fullName>
    </submittedName>
</protein>
<dbReference type="KEGG" id="manq:L1994_02385"/>
<evidence type="ECO:0000313" key="2">
    <source>
        <dbReference type="Proteomes" id="UP001218895"/>
    </source>
</evidence>
<dbReference type="InterPro" id="IPR014858">
    <property type="entry name" value="BrxB"/>
</dbReference>
<keyword evidence="2" id="KW-1185">Reference proteome</keyword>
<gene>
    <name evidence="1" type="ORF">L1994_02385</name>
</gene>
<reference evidence="1" key="1">
    <citation type="submission" date="2022-01" db="EMBL/GenBank/DDBJ databases">
        <title>Complete genome of Methanomicrobium antiquum DSM 21220.</title>
        <authorList>
            <person name="Chen S.-C."/>
            <person name="You Y.-T."/>
            <person name="Zhou Y.-Z."/>
            <person name="Lai M.-C."/>
        </authorList>
    </citation>
    <scope>NUCLEOTIDE SEQUENCE</scope>
    <source>
        <strain evidence="1">DSM 21220</strain>
    </source>
</reference>
<dbReference type="Pfam" id="PF08747">
    <property type="entry name" value="BrxB"/>
    <property type="match status" value="1"/>
</dbReference>
<organism evidence="1 2">
    <name type="scientific">Methanomicrobium antiquum</name>
    <dbReference type="NCBI Taxonomy" id="487686"/>
    <lineage>
        <taxon>Archaea</taxon>
        <taxon>Methanobacteriati</taxon>
        <taxon>Methanobacteriota</taxon>
        <taxon>Stenosarchaea group</taxon>
        <taxon>Methanomicrobia</taxon>
        <taxon>Methanomicrobiales</taxon>
        <taxon>Methanomicrobiaceae</taxon>
        <taxon>Methanomicrobium</taxon>
    </lineage>
</organism>
<dbReference type="RefSeq" id="WP_278100096.1">
    <property type="nucleotide sequence ID" value="NZ_CP091092.1"/>
</dbReference>
<dbReference type="EMBL" id="CP091092">
    <property type="protein sequence ID" value="WFN37257.1"/>
    <property type="molecule type" value="Genomic_DNA"/>
</dbReference>
<dbReference type="GeneID" id="79949206"/>
<evidence type="ECO:0000313" key="1">
    <source>
        <dbReference type="EMBL" id="WFN37257.1"/>
    </source>
</evidence>
<accession>A0AAF0JML4</accession>
<dbReference type="AlphaFoldDB" id="A0AAF0JML4"/>